<organism evidence="1 2">
    <name type="scientific">Bacillus methanolicus (strain MGA3 / ATCC 53907)</name>
    <dbReference type="NCBI Taxonomy" id="796606"/>
    <lineage>
        <taxon>Bacteria</taxon>
        <taxon>Bacillati</taxon>
        <taxon>Bacillota</taxon>
        <taxon>Bacilli</taxon>
        <taxon>Bacillales</taxon>
        <taxon>Bacillaceae</taxon>
        <taxon>Bacillus</taxon>
    </lineage>
</organism>
<dbReference type="Proteomes" id="UP000027602">
    <property type="component" value="Chromosome"/>
</dbReference>
<accession>A0A068LQQ6</accession>
<keyword evidence="2" id="KW-1185">Reference proteome</keyword>
<gene>
    <name evidence="1" type="ORF">BMMGA3_07575</name>
</gene>
<dbReference type="STRING" id="796606.BMMGA3_07575"/>
<dbReference type="KEGG" id="bmet:BMMGA3_07575"/>
<sequence length="70" mass="7840">MRKDGVGIMIEKILDFALGPYGRMIGDLYVQYQMPINTIVVGLALTSYFKHKKQSHQSNVSAETTGGHKR</sequence>
<evidence type="ECO:0000313" key="2">
    <source>
        <dbReference type="Proteomes" id="UP000027602"/>
    </source>
</evidence>
<dbReference type="HOGENOM" id="CLU_2749369_0_0_9"/>
<protein>
    <submittedName>
        <fullName evidence="1">Uncharacterized protein</fullName>
    </submittedName>
</protein>
<dbReference type="EMBL" id="CP007739">
    <property type="protein sequence ID" value="AIE59925.1"/>
    <property type="molecule type" value="Genomic_DNA"/>
</dbReference>
<evidence type="ECO:0000313" key="1">
    <source>
        <dbReference type="EMBL" id="AIE59925.1"/>
    </source>
</evidence>
<proteinExistence type="predicted"/>
<name>A0A068LQQ6_BACMM</name>
<reference evidence="1 2" key="1">
    <citation type="journal article" date="2015" name="BMC Genomics">
        <title>Transcriptome analysis of thermophilic methylotrophic Bacillus methanolicus MGA3 using RNA-sequencing provides detailed insights into its previously uncharted transcriptional landscape.</title>
        <authorList>
            <person name="Irla M."/>
            <person name="Neshat A."/>
            <person name="Brautaset T."/>
            <person name="Ruckert C."/>
            <person name="Kalinowski J."/>
            <person name="Wendisch V.F."/>
        </authorList>
    </citation>
    <scope>NUCLEOTIDE SEQUENCE [LARGE SCALE GENOMIC DNA]</scope>
    <source>
        <strain evidence="2">MGA3 / ATCC 53907</strain>
    </source>
</reference>
<dbReference type="AlphaFoldDB" id="A0A068LQQ6"/>